<feature type="domain" description="PAS" evidence="11">
    <location>
        <begin position="291"/>
        <end position="345"/>
    </location>
</feature>
<dbReference type="eggNOG" id="COG4191">
    <property type="taxonomic scope" value="Bacteria"/>
</dbReference>
<dbReference type="PROSITE" id="PS50112">
    <property type="entry name" value="PAS"/>
    <property type="match status" value="1"/>
</dbReference>
<evidence type="ECO:0000259" key="11">
    <source>
        <dbReference type="PROSITE" id="PS50112"/>
    </source>
</evidence>
<dbReference type="Proteomes" id="UP000030652">
    <property type="component" value="Unassembled WGS sequence"/>
</dbReference>
<dbReference type="CDD" id="cd00130">
    <property type="entry name" value="PAS"/>
    <property type="match status" value="2"/>
</dbReference>
<dbReference type="InterPro" id="IPR003661">
    <property type="entry name" value="HisK_dim/P_dom"/>
</dbReference>
<evidence type="ECO:0000313" key="14">
    <source>
        <dbReference type="Proteomes" id="UP000030652"/>
    </source>
</evidence>
<dbReference type="eggNOG" id="COG3920">
    <property type="taxonomic scope" value="Bacteria"/>
</dbReference>
<comment type="caution">
    <text evidence="13">The sequence shown here is derived from an EMBL/GenBank/DDBJ whole genome shotgun (WGS) entry which is preliminary data.</text>
</comment>
<dbReference type="PROSITE" id="PS50113">
    <property type="entry name" value="PAC"/>
    <property type="match status" value="1"/>
</dbReference>
<keyword evidence="9" id="KW-0175">Coiled coil</keyword>
<dbReference type="GO" id="GO:0000155">
    <property type="term" value="F:phosphorelay sensor kinase activity"/>
    <property type="evidence" value="ECO:0007669"/>
    <property type="project" value="InterPro"/>
</dbReference>
<dbReference type="Pfam" id="PF00989">
    <property type="entry name" value="PAS"/>
    <property type="match status" value="1"/>
</dbReference>
<feature type="domain" description="Histidine kinase" evidence="10">
    <location>
        <begin position="467"/>
        <end position="687"/>
    </location>
</feature>
<keyword evidence="6 13" id="KW-0418">Kinase</keyword>
<keyword evidence="3" id="KW-0597">Phosphoprotein</keyword>
<evidence type="ECO:0000256" key="5">
    <source>
        <dbReference type="ARBA" id="ARBA00022741"/>
    </source>
</evidence>
<evidence type="ECO:0000256" key="3">
    <source>
        <dbReference type="ARBA" id="ARBA00022553"/>
    </source>
</evidence>
<gene>
    <name evidence="13" type="ORF">SCABRO_02447</name>
</gene>
<dbReference type="GO" id="GO:0006355">
    <property type="term" value="P:regulation of DNA-templated transcription"/>
    <property type="evidence" value="ECO:0007669"/>
    <property type="project" value="InterPro"/>
</dbReference>
<keyword evidence="4" id="KW-0808">Transferase</keyword>
<sequence>MKGKTYTDLHKEAELRLNPDTIEMKNLSDEEVRSLAHELQVHRIELEMQNEELHKAQVQVEALLRKYSDLYNFAPVGYFTTNEKGLILETNLRGASMLGIERSLLGKKYLTAVKEDQDTYYLHRRKCLETGNRERCELRIAINGGGQFFALLESIAVQDAGDNISRIRTLVTDITERKLAEDKKEGLARFPEENPNPVMRVFVDGKILYSNMASMVLLAHWGSRTTGKLPNDYIKIVSNVLHSGLNQVVEAECDSCVFALTFAPIKKMDYVNIYGLDITERKQAVKALQQSEMQYRTLVEAIPDIIYKVDENGFFTFLNNSVRTLGYKPEELIGSHFSTIVHPDDVKLFNSFMSVLDHYPSKVTCDNDIFSFYDERKNRGRDTKNQKLRLVPKVSVKSKSNIHEPNESKTIFCEITVTGFYCDKADDKGSRFHGMLGIITDITDKMKMQVEMVRADKLALIGEMAANLSHEINNPINGIMNCAQLIMDESKKNTRLYKFSKIIIAESKRIATLTKSLLNSSRRAVGQKSHLQIYETIYHSLRLMMIQLKKDNIIVKFNISKDTPDIYGSFQELQQVFLNLVQNARYALNEKYPGKDMDKILEVSCNKISISDNQYVRIIFHDHGIGIPDNLLNKTTTPFFTTKPITKGTGLGLSISQRIVYNHDGKMVVESVYGKFTKIIIDLPVKNLKERNSDESKNSDNR</sequence>
<dbReference type="CDD" id="cd00082">
    <property type="entry name" value="HisKA"/>
    <property type="match status" value="1"/>
</dbReference>
<dbReference type="InterPro" id="IPR003594">
    <property type="entry name" value="HATPase_dom"/>
</dbReference>
<dbReference type="InterPro" id="IPR036890">
    <property type="entry name" value="HATPase_C_sf"/>
</dbReference>
<comment type="catalytic activity">
    <reaction evidence="1">
        <text>ATP + protein L-histidine = ADP + protein N-phospho-L-histidine.</text>
        <dbReference type="EC" id="2.7.13.3"/>
    </reaction>
</comment>
<dbReference type="InterPro" id="IPR036097">
    <property type="entry name" value="HisK_dim/P_sf"/>
</dbReference>
<protein>
    <recommendedName>
        <fullName evidence="2">histidine kinase</fullName>
        <ecNumber evidence="2">2.7.13.3</ecNumber>
    </recommendedName>
</protein>
<dbReference type="InterPro" id="IPR004358">
    <property type="entry name" value="Sig_transdc_His_kin-like_C"/>
</dbReference>
<evidence type="ECO:0000256" key="2">
    <source>
        <dbReference type="ARBA" id="ARBA00012438"/>
    </source>
</evidence>
<feature type="domain" description="PAC" evidence="12">
    <location>
        <begin position="134"/>
        <end position="186"/>
    </location>
</feature>
<evidence type="ECO:0000256" key="8">
    <source>
        <dbReference type="ARBA" id="ARBA00023012"/>
    </source>
</evidence>
<dbReference type="PROSITE" id="PS50109">
    <property type="entry name" value="HIS_KIN"/>
    <property type="match status" value="1"/>
</dbReference>
<dbReference type="SMART" id="SM00091">
    <property type="entry name" value="PAS"/>
    <property type="match status" value="2"/>
</dbReference>
<evidence type="ECO:0000259" key="12">
    <source>
        <dbReference type="PROSITE" id="PS50113"/>
    </source>
</evidence>
<organism evidence="13 14">
    <name type="scientific">Candidatus Scalindua brodae</name>
    <dbReference type="NCBI Taxonomy" id="237368"/>
    <lineage>
        <taxon>Bacteria</taxon>
        <taxon>Pseudomonadati</taxon>
        <taxon>Planctomycetota</taxon>
        <taxon>Candidatus Brocadiia</taxon>
        <taxon>Candidatus Brocadiales</taxon>
        <taxon>Candidatus Scalinduaceae</taxon>
        <taxon>Candidatus Scalindua</taxon>
    </lineage>
</organism>
<evidence type="ECO:0000256" key="1">
    <source>
        <dbReference type="ARBA" id="ARBA00000085"/>
    </source>
</evidence>
<evidence type="ECO:0000256" key="4">
    <source>
        <dbReference type="ARBA" id="ARBA00022679"/>
    </source>
</evidence>
<keyword evidence="5" id="KW-0547">Nucleotide-binding</keyword>
<dbReference type="SUPFAM" id="SSF55785">
    <property type="entry name" value="PYP-like sensor domain (PAS domain)"/>
    <property type="match status" value="2"/>
</dbReference>
<proteinExistence type="predicted"/>
<dbReference type="SMART" id="SM00387">
    <property type="entry name" value="HATPase_c"/>
    <property type="match status" value="1"/>
</dbReference>
<dbReference type="NCBIfam" id="TIGR00229">
    <property type="entry name" value="sensory_box"/>
    <property type="match status" value="2"/>
</dbReference>
<dbReference type="InterPro" id="IPR000700">
    <property type="entry name" value="PAS-assoc_C"/>
</dbReference>
<dbReference type="InterPro" id="IPR005467">
    <property type="entry name" value="His_kinase_dom"/>
</dbReference>
<evidence type="ECO:0000256" key="7">
    <source>
        <dbReference type="ARBA" id="ARBA00022840"/>
    </source>
</evidence>
<dbReference type="Pfam" id="PF13426">
    <property type="entry name" value="PAS_9"/>
    <property type="match status" value="1"/>
</dbReference>
<dbReference type="EC" id="2.7.13.3" evidence="2"/>
<dbReference type="SUPFAM" id="SSF47384">
    <property type="entry name" value="Homodimeric domain of signal transducing histidine kinase"/>
    <property type="match status" value="1"/>
</dbReference>
<keyword evidence="7" id="KW-0067">ATP-binding</keyword>
<dbReference type="EMBL" id="JRYO01000174">
    <property type="protein sequence ID" value="KHE91808.1"/>
    <property type="molecule type" value="Genomic_DNA"/>
</dbReference>
<dbReference type="GO" id="GO:0005524">
    <property type="term" value="F:ATP binding"/>
    <property type="evidence" value="ECO:0007669"/>
    <property type="project" value="UniProtKB-KW"/>
</dbReference>
<dbReference type="Gene3D" id="3.30.450.20">
    <property type="entry name" value="PAS domain"/>
    <property type="match status" value="2"/>
</dbReference>
<name>A0A0B0EL11_9BACT</name>
<reference evidence="13 14" key="1">
    <citation type="submission" date="2014-10" db="EMBL/GenBank/DDBJ databases">
        <title>Draft genome of anammox bacterium scalindua brodae, obtained using differential coverage binning of sequence data from two enrichment reactors.</title>
        <authorList>
            <person name="Speth D.R."/>
            <person name="Russ L."/>
            <person name="Kartal B."/>
            <person name="Op den Camp H.J."/>
            <person name="Dutilh B.E."/>
            <person name="Jetten M.S."/>
        </authorList>
    </citation>
    <scope>NUCLEOTIDE SEQUENCE [LARGE SCALE GENOMIC DNA]</scope>
    <source>
        <strain evidence="13">RU1</strain>
    </source>
</reference>
<dbReference type="PANTHER" id="PTHR43065:SF10">
    <property type="entry name" value="PEROXIDE STRESS-ACTIVATED HISTIDINE KINASE MAK3"/>
    <property type="match status" value="1"/>
</dbReference>
<dbReference type="InterPro" id="IPR013767">
    <property type="entry name" value="PAS_fold"/>
</dbReference>
<evidence type="ECO:0000259" key="10">
    <source>
        <dbReference type="PROSITE" id="PS50109"/>
    </source>
</evidence>
<keyword evidence="8" id="KW-0902">Two-component regulatory system</keyword>
<dbReference type="InterPro" id="IPR000014">
    <property type="entry name" value="PAS"/>
</dbReference>
<dbReference type="PRINTS" id="PR00344">
    <property type="entry name" value="BCTRLSENSOR"/>
</dbReference>
<dbReference type="SUPFAM" id="SSF55874">
    <property type="entry name" value="ATPase domain of HSP90 chaperone/DNA topoisomerase II/histidine kinase"/>
    <property type="match status" value="1"/>
</dbReference>
<evidence type="ECO:0000256" key="9">
    <source>
        <dbReference type="SAM" id="Coils"/>
    </source>
</evidence>
<dbReference type="Gene3D" id="1.10.287.130">
    <property type="match status" value="1"/>
</dbReference>
<dbReference type="AlphaFoldDB" id="A0A0B0EL11"/>
<dbReference type="InterPro" id="IPR035965">
    <property type="entry name" value="PAS-like_dom_sf"/>
</dbReference>
<dbReference type="Pfam" id="PF02518">
    <property type="entry name" value="HATPase_c"/>
    <property type="match status" value="1"/>
</dbReference>
<dbReference type="SMART" id="SM00388">
    <property type="entry name" value="HisKA"/>
    <property type="match status" value="1"/>
</dbReference>
<dbReference type="Gene3D" id="3.30.565.10">
    <property type="entry name" value="Histidine kinase-like ATPase, C-terminal domain"/>
    <property type="match status" value="1"/>
</dbReference>
<accession>A0A0B0EL11</accession>
<dbReference type="PANTHER" id="PTHR43065">
    <property type="entry name" value="SENSOR HISTIDINE KINASE"/>
    <property type="match status" value="1"/>
</dbReference>
<dbReference type="Pfam" id="PF00512">
    <property type="entry name" value="HisKA"/>
    <property type="match status" value="1"/>
</dbReference>
<evidence type="ECO:0000256" key="6">
    <source>
        <dbReference type="ARBA" id="ARBA00022777"/>
    </source>
</evidence>
<evidence type="ECO:0000313" key="13">
    <source>
        <dbReference type="EMBL" id="KHE91808.1"/>
    </source>
</evidence>
<feature type="coiled-coil region" evidence="9">
    <location>
        <begin position="32"/>
        <end position="66"/>
    </location>
</feature>